<evidence type="ECO:0000313" key="1">
    <source>
        <dbReference type="EMBL" id="MFD1613289.1"/>
    </source>
</evidence>
<comment type="caution">
    <text evidence="1">The sequence shown here is derived from an EMBL/GenBank/DDBJ whole genome shotgun (WGS) entry which is preliminary data.</text>
</comment>
<accession>A0ABW4I5N2</accession>
<sequence length="102" mass="10116">MSDYKPGSRWKSAVGTGEFVVVRPPSGEGELTCGGAAVLAHNAAAGPASDAPAGSEGTAAGKRYAETESGIEILCSKAGTGDLAFAGRPLARKDAKPLPASD</sequence>
<dbReference type="EMBL" id="JBHUDY010000002">
    <property type="protein sequence ID" value="MFD1613289.1"/>
    <property type="molecule type" value="Genomic_DNA"/>
</dbReference>
<dbReference type="Proteomes" id="UP001597115">
    <property type="component" value="Unassembled WGS sequence"/>
</dbReference>
<keyword evidence="2" id="KW-1185">Reference proteome</keyword>
<organism evidence="1 2">
    <name type="scientific">Sphingomonas tabacisoli</name>
    <dbReference type="NCBI Taxonomy" id="2249466"/>
    <lineage>
        <taxon>Bacteria</taxon>
        <taxon>Pseudomonadati</taxon>
        <taxon>Pseudomonadota</taxon>
        <taxon>Alphaproteobacteria</taxon>
        <taxon>Sphingomonadales</taxon>
        <taxon>Sphingomonadaceae</taxon>
        <taxon>Sphingomonas</taxon>
    </lineage>
</organism>
<proteinExistence type="predicted"/>
<reference evidence="2" key="1">
    <citation type="journal article" date="2019" name="Int. J. Syst. Evol. Microbiol.">
        <title>The Global Catalogue of Microorganisms (GCM) 10K type strain sequencing project: providing services to taxonomists for standard genome sequencing and annotation.</title>
        <authorList>
            <consortium name="The Broad Institute Genomics Platform"/>
            <consortium name="The Broad Institute Genome Sequencing Center for Infectious Disease"/>
            <person name="Wu L."/>
            <person name="Ma J."/>
        </authorList>
    </citation>
    <scope>NUCLEOTIDE SEQUENCE [LARGE SCALE GENOMIC DNA]</scope>
    <source>
        <strain evidence="2">CGMCC 1.16275</strain>
    </source>
</reference>
<name>A0ABW4I5N2_9SPHN</name>
<gene>
    <name evidence="1" type="ORF">ACFSCW_15895</name>
</gene>
<protein>
    <submittedName>
        <fullName evidence="1">Uncharacterized protein</fullName>
    </submittedName>
</protein>
<dbReference type="RefSeq" id="WP_380891234.1">
    <property type="nucleotide sequence ID" value="NZ_JBHUDY010000002.1"/>
</dbReference>
<evidence type="ECO:0000313" key="2">
    <source>
        <dbReference type="Proteomes" id="UP001597115"/>
    </source>
</evidence>